<reference evidence="1" key="1">
    <citation type="journal article" date="2021" name="Environ. Microbiol.">
        <title>Gene family expansions and transcriptome signatures uncover fungal adaptations to wood decay.</title>
        <authorList>
            <person name="Hage H."/>
            <person name="Miyauchi S."/>
            <person name="Viragh M."/>
            <person name="Drula E."/>
            <person name="Min B."/>
            <person name="Chaduli D."/>
            <person name="Navarro D."/>
            <person name="Favel A."/>
            <person name="Norest M."/>
            <person name="Lesage-Meessen L."/>
            <person name="Balint B."/>
            <person name="Merenyi Z."/>
            <person name="de Eugenio L."/>
            <person name="Morin E."/>
            <person name="Martinez A.T."/>
            <person name="Baldrian P."/>
            <person name="Stursova M."/>
            <person name="Martinez M.J."/>
            <person name="Novotny C."/>
            <person name="Magnuson J.K."/>
            <person name="Spatafora J.W."/>
            <person name="Maurice S."/>
            <person name="Pangilinan J."/>
            <person name="Andreopoulos W."/>
            <person name="LaButti K."/>
            <person name="Hundley H."/>
            <person name="Na H."/>
            <person name="Kuo A."/>
            <person name="Barry K."/>
            <person name="Lipzen A."/>
            <person name="Henrissat B."/>
            <person name="Riley R."/>
            <person name="Ahrendt S."/>
            <person name="Nagy L.G."/>
            <person name="Grigoriev I.V."/>
            <person name="Martin F."/>
            <person name="Rosso M.N."/>
        </authorList>
    </citation>
    <scope>NUCLEOTIDE SEQUENCE</scope>
    <source>
        <strain evidence="1">CBS 384.51</strain>
    </source>
</reference>
<name>A0ACB8UH99_9APHY</name>
<sequence length="538" mass="59165">MLSRTLKQPALSLCRHSATRNARIITRNESSNYKPTTPAPVEPAPVLPIQEHFINNTAHTVDYFRRFLKYSAVGLLAVSVTTWTAFEGAHMWVERVELASEKDEEVRKWEWDVEAEKWTGGESGGTDPGLRYFGRHTVRSAWMSQHWGTGSSGSVIGSNAYSGRGGSGAAGLNVVEARLEYAQAFLAAALQAAEKMAGSGKLRPQTATEILARHANIMERMGTREGLFEARSEYEKVWANSPGKGIEAARIALKLGDVNSRLGDREDALAWWSRAMHLVQLKSGPQPQNAAFTLPDTPPSEPLAQRTFISLLVSLSAFYATSGQLRQALAFEETSLDILRSIRQPESFESTSPPQALHALYILHRSALLSIHHAEVLYALRKKTVTSMEYLARAAESSERVALALTGLPSIHPDAPESKIPHPPSSEAALVPAYSKSVSMRRPAQSLLRDARRTAAEAWSLMGILTESSDAPGSKQRAFDCYERALGWAGVAADRAGGIGKPAEGTLEAEWKVLWNNYVRVRDAARLEQEKQEKKQKK</sequence>
<proteinExistence type="predicted"/>
<protein>
    <submittedName>
        <fullName evidence="1">Uncharacterized protein</fullName>
    </submittedName>
</protein>
<gene>
    <name evidence="1" type="ORF">BDY19DRAFT_881337</name>
</gene>
<keyword evidence="2" id="KW-1185">Reference proteome</keyword>
<accession>A0ACB8UH99</accession>
<organism evidence="1 2">
    <name type="scientific">Irpex rosettiformis</name>
    <dbReference type="NCBI Taxonomy" id="378272"/>
    <lineage>
        <taxon>Eukaryota</taxon>
        <taxon>Fungi</taxon>
        <taxon>Dikarya</taxon>
        <taxon>Basidiomycota</taxon>
        <taxon>Agaricomycotina</taxon>
        <taxon>Agaricomycetes</taxon>
        <taxon>Polyporales</taxon>
        <taxon>Irpicaceae</taxon>
        <taxon>Irpex</taxon>
    </lineage>
</organism>
<evidence type="ECO:0000313" key="2">
    <source>
        <dbReference type="Proteomes" id="UP001055072"/>
    </source>
</evidence>
<dbReference type="Proteomes" id="UP001055072">
    <property type="component" value="Unassembled WGS sequence"/>
</dbReference>
<comment type="caution">
    <text evidence="1">The sequence shown here is derived from an EMBL/GenBank/DDBJ whole genome shotgun (WGS) entry which is preliminary data.</text>
</comment>
<evidence type="ECO:0000313" key="1">
    <source>
        <dbReference type="EMBL" id="KAI0093661.1"/>
    </source>
</evidence>
<dbReference type="EMBL" id="MU274901">
    <property type="protein sequence ID" value="KAI0093661.1"/>
    <property type="molecule type" value="Genomic_DNA"/>
</dbReference>